<sequence length="89" mass="9778">MDLAVVALCADRSTYICTMITLYDNRKDECFVEFVSDINAKIRHECINCKSATGHVNTMFKREREFGTGAAALVGARRATGKLATAADE</sequence>
<keyword evidence="2" id="KW-1185">Reference proteome</keyword>
<dbReference type="Proteomes" id="UP000310200">
    <property type="component" value="Unassembled WGS sequence"/>
</dbReference>
<evidence type="ECO:0000313" key="1">
    <source>
        <dbReference type="EMBL" id="TGZ49613.1"/>
    </source>
</evidence>
<comment type="caution">
    <text evidence="1">The sequence shown here is derived from an EMBL/GenBank/DDBJ whole genome shotgun (WGS) entry which is preliminary data.</text>
</comment>
<name>A0A4S2KJ60_9HYME</name>
<evidence type="ECO:0000313" key="2">
    <source>
        <dbReference type="Proteomes" id="UP000310200"/>
    </source>
</evidence>
<gene>
    <name evidence="1" type="ORF">DBV15_02004</name>
</gene>
<organism evidence="1 2">
    <name type="scientific">Temnothorax longispinosus</name>
    <dbReference type="NCBI Taxonomy" id="300112"/>
    <lineage>
        <taxon>Eukaryota</taxon>
        <taxon>Metazoa</taxon>
        <taxon>Ecdysozoa</taxon>
        <taxon>Arthropoda</taxon>
        <taxon>Hexapoda</taxon>
        <taxon>Insecta</taxon>
        <taxon>Pterygota</taxon>
        <taxon>Neoptera</taxon>
        <taxon>Endopterygota</taxon>
        <taxon>Hymenoptera</taxon>
        <taxon>Apocrita</taxon>
        <taxon>Aculeata</taxon>
        <taxon>Formicoidea</taxon>
        <taxon>Formicidae</taxon>
        <taxon>Myrmicinae</taxon>
        <taxon>Temnothorax</taxon>
    </lineage>
</organism>
<reference evidence="1 2" key="1">
    <citation type="journal article" date="2019" name="Philos. Trans. R. Soc. Lond., B, Biol. Sci.">
        <title>Ant behaviour and brain gene expression of defending hosts depend on the ecological success of the intruding social parasite.</title>
        <authorList>
            <person name="Kaur R."/>
            <person name="Stoldt M."/>
            <person name="Jongepier E."/>
            <person name="Feldmeyer B."/>
            <person name="Menzel F."/>
            <person name="Bornberg-Bauer E."/>
            <person name="Foitzik S."/>
        </authorList>
    </citation>
    <scope>NUCLEOTIDE SEQUENCE [LARGE SCALE GENOMIC DNA]</scope>
    <source>
        <tissue evidence="1">Whole body</tissue>
    </source>
</reference>
<protein>
    <submittedName>
        <fullName evidence="1">Uncharacterized protein</fullName>
    </submittedName>
</protein>
<proteinExistence type="predicted"/>
<accession>A0A4S2KJ60</accession>
<dbReference type="EMBL" id="QBLH01002112">
    <property type="protein sequence ID" value="TGZ49613.1"/>
    <property type="molecule type" value="Genomic_DNA"/>
</dbReference>
<dbReference type="AlphaFoldDB" id="A0A4S2KJ60"/>